<dbReference type="EMBL" id="CP010519">
    <property type="protein sequence ID" value="AJE80500.1"/>
    <property type="molecule type" value="Genomic_DNA"/>
</dbReference>
<protein>
    <submittedName>
        <fullName evidence="1">Uncharacterized protein</fullName>
    </submittedName>
</protein>
<name>A0A0B5EMC2_STRA4</name>
<dbReference type="AlphaFoldDB" id="A0A0B5EMC2"/>
<gene>
    <name evidence="1" type="ORF">SLNWT_0124</name>
</gene>
<dbReference type="KEGG" id="sals:SLNWT_0124"/>
<proteinExistence type="predicted"/>
<keyword evidence="2" id="KW-1185">Reference proteome</keyword>
<dbReference type="Proteomes" id="UP000031523">
    <property type="component" value="Chromosome"/>
</dbReference>
<reference evidence="1 2" key="1">
    <citation type="submission" date="2015-01" db="EMBL/GenBank/DDBJ databases">
        <title>Enhanced salinomycin production by adjusting the supply of polyketide extender units in Streptomyce albus DSM 41398.</title>
        <authorList>
            <person name="Lu C."/>
        </authorList>
    </citation>
    <scope>NUCLEOTIDE SEQUENCE [LARGE SCALE GENOMIC DNA]</scope>
    <source>
        <strain evidence="2">ATCC 21838 / DSM 41398 / FERM P-419 / JCM 4703 / NBRC 107858</strain>
    </source>
</reference>
<sequence length="332" mass="37101">MDEDDEPGQGAFDLDIDLLKAIDLDSLTKERLSQLLEAGLRTRFALRKRPAPEPKIAHAVGLNTLQGADEHDLREAVHVLDAWLRAPAETPQPAQRSRFERPEGTGQIPAPRCLKKALIPRTCGLCHDPIKAGDDIGRFRQLKAPLEQAFVPMGWLCRHCLLDRRDRPRLCDLLLRFFHHVFAISAVGLNPAECALLHTRLDDTTVRKTAAWQRDPLDTTLVRLATSVAEDKPTTWIAYPTALTALRAIASGSTDHAEADLLADILQRIDEWEINSPDVNRRRYGTGIAYRQQVLRQTPQATFLSDLGGPFYLHKSVDPVDETVEDTGKPAQ</sequence>
<evidence type="ECO:0000313" key="1">
    <source>
        <dbReference type="EMBL" id="AJE80500.1"/>
    </source>
</evidence>
<accession>A0A0B5EMC2</accession>
<organism evidence="1 2">
    <name type="scientific">Streptomyces albus (strain ATCC 21838 / DSM 41398 / FERM P-419 / JCM 4703 / NBRC 107858)</name>
    <dbReference type="NCBI Taxonomy" id="1081613"/>
    <lineage>
        <taxon>Bacteria</taxon>
        <taxon>Bacillati</taxon>
        <taxon>Actinomycetota</taxon>
        <taxon>Actinomycetes</taxon>
        <taxon>Kitasatosporales</taxon>
        <taxon>Streptomycetaceae</taxon>
        <taxon>Streptomyces</taxon>
    </lineage>
</organism>
<evidence type="ECO:0000313" key="2">
    <source>
        <dbReference type="Proteomes" id="UP000031523"/>
    </source>
</evidence>